<evidence type="ECO:0000313" key="1">
    <source>
        <dbReference type="EMBL" id="MBU9763941.1"/>
    </source>
</evidence>
<dbReference type="Proteomes" id="UP000812982">
    <property type="component" value="Unassembled WGS sequence"/>
</dbReference>
<protein>
    <submittedName>
        <fullName evidence="1">Uncharacterized protein</fullName>
    </submittedName>
</protein>
<reference evidence="1 2" key="1">
    <citation type="journal article" date="2021" name="Sci. Rep.">
        <title>Phenotypic and genomic hallmarks of a novel, potentially pathogenic rapidly growing Mycobacterium species related to the Mycobacterium fortuitum complex.</title>
        <authorList>
            <person name="Gharbi R."/>
            <person name="Khanna V."/>
            <person name="Frigui W."/>
            <person name="Mhenni B."/>
            <person name="Brosch R."/>
            <person name="Mardassi H."/>
        </authorList>
    </citation>
    <scope>NUCLEOTIDE SEQUENCE [LARGE SCALE GENOMIC DNA]</scope>
    <source>
        <strain evidence="1 2">TNTM28</strain>
    </source>
</reference>
<sequence>MSPAADSGPVLTRSLIDGWQTQHLTDTAAWLRSQASQSRRLFDEFHQTVKSADWAGDAKDAAVDLVGADVSVVDRQSAIANEAADIAEQGAVDLQAAKRDALGAIGDAESDGFSVAEDLSITDTRRIDVLETRVRHMAMTAHAETIQWRGEQLVQADALVGRRLSEKAADLDGIRFEGGGATIHAASFGSDFKQSPLSDDPRLLTKEQALAAWEKLQADIASYNSRCAVNIVGPLPPPQYSACQTELASLEAQEAALRARLADFGIQPDGASTSGGTGGDLTSTATRIGNEVAAIPKGTGVSQNETLAQRVTALHLSQADAAEAANIASRTAYGATGGIANLPDGTKMVLPAMLQQRVAMQVFPDGSVQVFRGDLMQFLPYIG</sequence>
<organism evidence="1 2">
    <name type="scientific">[Mycobacterium] fortunisiensis</name>
    <dbReference type="NCBI Taxonomy" id="2600579"/>
    <lineage>
        <taxon>Bacteria</taxon>
        <taxon>Bacillati</taxon>
        <taxon>Actinomycetota</taxon>
        <taxon>Actinomycetes</taxon>
        <taxon>Mycobacteriales</taxon>
        <taxon>Mycobacteriaceae</taxon>
        <taxon>Mycolicibacterium</taxon>
    </lineage>
</organism>
<accession>A0ABS6KKY4</accession>
<evidence type="ECO:0000313" key="2">
    <source>
        <dbReference type="Proteomes" id="UP000812982"/>
    </source>
</evidence>
<gene>
    <name evidence="1" type="ORF">FR943_08810</name>
</gene>
<name>A0ABS6KKY4_9MYCO</name>
<dbReference type="EMBL" id="VOMB01000012">
    <property type="protein sequence ID" value="MBU9763941.1"/>
    <property type="molecule type" value="Genomic_DNA"/>
</dbReference>
<comment type="caution">
    <text evidence="1">The sequence shown here is derived from an EMBL/GenBank/DDBJ whole genome shotgun (WGS) entry which is preliminary data.</text>
</comment>
<keyword evidence="2" id="KW-1185">Reference proteome</keyword>
<proteinExistence type="predicted"/>